<keyword evidence="2" id="KW-1185">Reference proteome</keyword>
<dbReference type="InterPro" id="IPR010662">
    <property type="entry name" value="RBBP9/YdeN"/>
</dbReference>
<dbReference type="KEGG" id="bxb:DR64_8192"/>
<evidence type="ECO:0008006" key="3">
    <source>
        <dbReference type="Google" id="ProtNLM"/>
    </source>
</evidence>
<dbReference type="OrthoDB" id="9804993at2"/>
<accession>Q13IC6</accession>
<dbReference type="KEGG" id="bxe:Bxe_C0239"/>
<dbReference type="InterPro" id="IPR029058">
    <property type="entry name" value="AB_hydrolase_fold"/>
</dbReference>
<dbReference type="Gene3D" id="3.40.50.1820">
    <property type="entry name" value="alpha/beta hydrolase"/>
    <property type="match status" value="1"/>
</dbReference>
<proteinExistence type="predicted"/>
<sequence length="189" mass="20099">MTLDARILILPGRGSSGSDHWQSHWEAANPHYLRVQQDEWDSPVLDAWLPRLNAAIQAEAVPALLVAHSLSVSLVAHWASRYSGPVAGALLVAPSDVEAPSYPAGTSGFAPLPLRPLGFPAIVVASTDDPRVSVERARQFADAWGARFVLAGAYGHLGSASRLEDWPFGQLRLAELAKLAGVTLPVNAA</sequence>
<dbReference type="Proteomes" id="UP000001817">
    <property type="component" value="Chromosome 3"/>
</dbReference>
<dbReference type="SUPFAM" id="SSF53474">
    <property type="entry name" value="alpha/beta-Hydrolases"/>
    <property type="match status" value="1"/>
</dbReference>
<reference evidence="1 2" key="1">
    <citation type="journal article" date="2006" name="Proc. Natl. Acad. Sci. U.S.A.">
        <title>Burkholderia xenovorans LB400 harbors a multi-replicon, 9.73-Mbp genome shaped for versatility.</title>
        <authorList>
            <person name="Chain P.S."/>
            <person name="Denef V.J."/>
            <person name="Konstantinidis K.T."/>
            <person name="Vergez L.M."/>
            <person name="Agullo L."/>
            <person name="Reyes V.L."/>
            <person name="Hauser L."/>
            <person name="Cordova M."/>
            <person name="Gomez L."/>
            <person name="Gonzalez M."/>
            <person name="Land M."/>
            <person name="Lao V."/>
            <person name="Larimer F."/>
            <person name="LiPuma J.J."/>
            <person name="Mahenthiralingam E."/>
            <person name="Malfatti S.A."/>
            <person name="Marx C.J."/>
            <person name="Parnell J.J."/>
            <person name="Ramette A."/>
            <person name="Richardson P."/>
            <person name="Seeger M."/>
            <person name="Smith D."/>
            <person name="Spilker T."/>
            <person name="Sul W.J."/>
            <person name="Tsoi T.V."/>
            <person name="Ulrich L.E."/>
            <person name="Zhulin I.B."/>
            <person name="Tiedje J.M."/>
        </authorList>
    </citation>
    <scope>NUCLEOTIDE SEQUENCE [LARGE SCALE GENOMIC DNA]</scope>
    <source>
        <strain evidence="1 2">LB400</strain>
    </source>
</reference>
<dbReference type="GO" id="GO:0016787">
    <property type="term" value="F:hydrolase activity"/>
    <property type="evidence" value="ECO:0007669"/>
    <property type="project" value="InterPro"/>
</dbReference>
<dbReference type="eggNOG" id="COG3545">
    <property type="taxonomic scope" value="Bacteria"/>
</dbReference>
<dbReference type="AlphaFoldDB" id="Q13IC6"/>
<dbReference type="STRING" id="266265.Bxe_C0239"/>
<organism evidence="1 2">
    <name type="scientific">Paraburkholderia xenovorans (strain LB400)</name>
    <dbReference type="NCBI Taxonomy" id="266265"/>
    <lineage>
        <taxon>Bacteria</taxon>
        <taxon>Pseudomonadati</taxon>
        <taxon>Pseudomonadota</taxon>
        <taxon>Betaproteobacteria</taxon>
        <taxon>Burkholderiales</taxon>
        <taxon>Burkholderiaceae</taxon>
        <taxon>Paraburkholderia</taxon>
    </lineage>
</organism>
<evidence type="ECO:0000313" key="1">
    <source>
        <dbReference type="EMBL" id="ABE36163.1"/>
    </source>
</evidence>
<gene>
    <name evidence="1" type="ORF">Bxe_C0239</name>
</gene>
<dbReference type="RefSeq" id="WP_011493423.1">
    <property type="nucleotide sequence ID" value="NC_007953.1"/>
</dbReference>
<dbReference type="EMBL" id="CP000272">
    <property type="protein sequence ID" value="ABE36163.1"/>
    <property type="molecule type" value="Genomic_DNA"/>
</dbReference>
<name>Q13IC6_PARXL</name>
<dbReference type="Pfam" id="PF06821">
    <property type="entry name" value="Ser_hydrolase"/>
    <property type="match status" value="1"/>
</dbReference>
<evidence type="ECO:0000313" key="2">
    <source>
        <dbReference type="Proteomes" id="UP000001817"/>
    </source>
</evidence>
<dbReference type="PATRIC" id="fig|266265.5.peg.8020"/>
<protein>
    <recommendedName>
        <fullName evidence="3">Alpha/beta hydrolase</fullName>
    </recommendedName>
</protein>